<dbReference type="Proteomes" id="UP000887013">
    <property type="component" value="Unassembled WGS sequence"/>
</dbReference>
<protein>
    <submittedName>
        <fullName evidence="1">Uncharacterized protein</fullName>
    </submittedName>
</protein>
<comment type="caution">
    <text evidence="1">The sequence shown here is derived from an EMBL/GenBank/DDBJ whole genome shotgun (WGS) entry which is preliminary data.</text>
</comment>
<evidence type="ECO:0000313" key="2">
    <source>
        <dbReference type="Proteomes" id="UP000887013"/>
    </source>
</evidence>
<dbReference type="EMBL" id="BMAW01066749">
    <property type="protein sequence ID" value="GFT56237.1"/>
    <property type="molecule type" value="Genomic_DNA"/>
</dbReference>
<dbReference type="AlphaFoldDB" id="A0A8X6P9Y1"/>
<gene>
    <name evidence="1" type="ORF">NPIL_16661</name>
</gene>
<keyword evidence="2" id="KW-1185">Reference proteome</keyword>
<sequence>MIRDTEQLLNEFLVEATKQFTKGNIYHCFFSPSPIIAKADVGSSFSLLVTRVRQGSIDYRRISQEQVVHFKKQKNRPLSDERDEKAVLQHGNERTRVGDGATKKLLNWFWRRKEQDKEKFSDVRAI</sequence>
<evidence type="ECO:0000313" key="1">
    <source>
        <dbReference type="EMBL" id="GFT56237.1"/>
    </source>
</evidence>
<dbReference type="OrthoDB" id="6424445at2759"/>
<name>A0A8X6P9Y1_NEPPI</name>
<proteinExistence type="predicted"/>
<accession>A0A8X6P9Y1</accession>
<organism evidence="1 2">
    <name type="scientific">Nephila pilipes</name>
    <name type="common">Giant wood spider</name>
    <name type="synonym">Nephila maculata</name>
    <dbReference type="NCBI Taxonomy" id="299642"/>
    <lineage>
        <taxon>Eukaryota</taxon>
        <taxon>Metazoa</taxon>
        <taxon>Ecdysozoa</taxon>
        <taxon>Arthropoda</taxon>
        <taxon>Chelicerata</taxon>
        <taxon>Arachnida</taxon>
        <taxon>Araneae</taxon>
        <taxon>Araneomorphae</taxon>
        <taxon>Entelegynae</taxon>
        <taxon>Araneoidea</taxon>
        <taxon>Nephilidae</taxon>
        <taxon>Nephila</taxon>
    </lineage>
</organism>
<reference evidence="1" key="1">
    <citation type="submission" date="2020-08" db="EMBL/GenBank/DDBJ databases">
        <title>Multicomponent nature underlies the extraordinary mechanical properties of spider dragline silk.</title>
        <authorList>
            <person name="Kono N."/>
            <person name="Nakamura H."/>
            <person name="Mori M."/>
            <person name="Yoshida Y."/>
            <person name="Ohtoshi R."/>
            <person name="Malay A.D."/>
            <person name="Moran D.A.P."/>
            <person name="Tomita M."/>
            <person name="Numata K."/>
            <person name="Arakawa K."/>
        </authorList>
    </citation>
    <scope>NUCLEOTIDE SEQUENCE</scope>
</reference>